<sequence>MIGTTEAAKLLNISPRRLRHLIAKNRVYGAYKIGKTWVMPVVDGLPKIKTASHGPNSTWNKVKTPAQSFVHINRQLIGKKMDDGEFAPVISVKSRNKNIYSSRVVIPGPCTIVYEYENPQTKCGARVWIETYSLPMAVNGCTYEEIITKLPKKTETKSQKSPKKSYSKGFALDSHRVPA</sequence>
<organism evidence="2 3">
    <name type="scientific">Plectonema cf. radiosum LEGE 06105</name>
    <dbReference type="NCBI Taxonomy" id="945769"/>
    <lineage>
        <taxon>Bacteria</taxon>
        <taxon>Bacillati</taxon>
        <taxon>Cyanobacteriota</taxon>
        <taxon>Cyanophyceae</taxon>
        <taxon>Oscillatoriophycideae</taxon>
        <taxon>Oscillatoriales</taxon>
        <taxon>Microcoleaceae</taxon>
        <taxon>Plectonema</taxon>
    </lineage>
</organism>
<evidence type="ECO:0000313" key="3">
    <source>
        <dbReference type="Proteomes" id="UP000620559"/>
    </source>
</evidence>
<dbReference type="RefSeq" id="WP_193921231.1">
    <property type="nucleotide sequence ID" value="NZ_JADEWL010000045.1"/>
</dbReference>
<dbReference type="Proteomes" id="UP000620559">
    <property type="component" value="Unassembled WGS sequence"/>
</dbReference>
<dbReference type="AlphaFoldDB" id="A0A8J7FCV8"/>
<evidence type="ECO:0000256" key="1">
    <source>
        <dbReference type="SAM" id="MobiDB-lite"/>
    </source>
</evidence>
<name>A0A8J7FCV8_9CYAN</name>
<comment type="caution">
    <text evidence="2">The sequence shown here is derived from an EMBL/GenBank/DDBJ whole genome shotgun (WGS) entry which is preliminary data.</text>
</comment>
<protein>
    <submittedName>
        <fullName evidence="2">Helix-turn-helix domain-containing protein</fullName>
    </submittedName>
</protein>
<proteinExistence type="predicted"/>
<evidence type="ECO:0000313" key="2">
    <source>
        <dbReference type="EMBL" id="MBE9213923.1"/>
    </source>
</evidence>
<accession>A0A8J7FCV8</accession>
<gene>
    <name evidence="2" type="ORF">IQ247_14820</name>
</gene>
<feature type="region of interest" description="Disordered" evidence="1">
    <location>
        <begin position="153"/>
        <end position="179"/>
    </location>
</feature>
<reference evidence="2" key="1">
    <citation type="submission" date="2020-10" db="EMBL/GenBank/DDBJ databases">
        <authorList>
            <person name="Castelo-Branco R."/>
            <person name="Eusebio N."/>
            <person name="Adriana R."/>
            <person name="Vieira A."/>
            <person name="Brugerolle De Fraissinette N."/>
            <person name="Rezende De Castro R."/>
            <person name="Schneider M.P."/>
            <person name="Vasconcelos V."/>
            <person name="Leao P.N."/>
        </authorList>
    </citation>
    <scope>NUCLEOTIDE SEQUENCE</scope>
    <source>
        <strain evidence="2">LEGE 06105</strain>
    </source>
</reference>
<dbReference type="EMBL" id="JADEWL010000045">
    <property type="protein sequence ID" value="MBE9213923.1"/>
    <property type="molecule type" value="Genomic_DNA"/>
</dbReference>
<keyword evidence="3" id="KW-1185">Reference proteome</keyword>